<dbReference type="EMBL" id="BAOQ01000003">
    <property type="protein sequence ID" value="GAC82532.1"/>
    <property type="molecule type" value="Genomic_DNA"/>
</dbReference>
<proteinExistence type="predicted"/>
<comment type="caution">
    <text evidence="6">The sequence shown here is derived from an EMBL/GenBank/DDBJ whole genome shotgun (WGS) entry which is preliminary data.</text>
</comment>
<evidence type="ECO:0000313" key="7">
    <source>
        <dbReference type="Proteomes" id="UP000035021"/>
    </source>
</evidence>
<dbReference type="Proteomes" id="UP000035021">
    <property type="component" value="Unassembled WGS sequence"/>
</dbReference>
<dbReference type="Pfam" id="PF00440">
    <property type="entry name" value="TetR_N"/>
    <property type="match status" value="1"/>
</dbReference>
<dbReference type="InterPro" id="IPR001647">
    <property type="entry name" value="HTH_TetR"/>
</dbReference>
<evidence type="ECO:0000259" key="5">
    <source>
        <dbReference type="PROSITE" id="PS50977"/>
    </source>
</evidence>
<dbReference type="PRINTS" id="PR00455">
    <property type="entry name" value="HTHTETR"/>
</dbReference>
<dbReference type="PROSITE" id="PS50977">
    <property type="entry name" value="HTH_TETR_2"/>
    <property type="match status" value="1"/>
</dbReference>
<name>A0ABQ0IGA7_9ACTN</name>
<keyword evidence="3" id="KW-0804">Transcription</keyword>
<accession>A0ABQ0IGA7</accession>
<organism evidence="6 7">
    <name type="scientific">Gordonia paraffinivorans NBRC 108238</name>
    <dbReference type="NCBI Taxonomy" id="1223543"/>
    <lineage>
        <taxon>Bacteria</taxon>
        <taxon>Bacillati</taxon>
        <taxon>Actinomycetota</taxon>
        <taxon>Actinomycetes</taxon>
        <taxon>Mycobacteriales</taxon>
        <taxon>Gordoniaceae</taxon>
        <taxon>Gordonia</taxon>
    </lineage>
</organism>
<keyword evidence="2 4" id="KW-0238">DNA-binding</keyword>
<dbReference type="InterPro" id="IPR050109">
    <property type="entry name" value="HTH-type_TetR-like_transc_reg"/>
</dbReference>
<gene>
    <name evidence="6" type="ORF">GP2_003_00090</name>
</gene>
<sequence length="211" mass="23436">MKTPGMSRAERTGQKILDAAMSSVLAKGIKRTSVEAIAAVAGVSHMTVYRRWPHKEDLFTDLLSREADALFDRVDQSLAAVDDPRERLVEGFAQIFWAFYDHPLLVREYDADPATTLRVLTVASRPVFDRAVDYLAARVGGLAGPEQTTAQARHMAEVMVRITHSLLLTTLETRPFADEDEVRGWGREHLGWIFDDPTAGGSGRSRQSNPT</sequence>
<dbReference type="GeneID" id="60751511"/>
<dbReference type="InterPro" id="IPR009057">
    <property type="entry name" value="Homeodomain-like_sf"/>
</dbReference>
<evidence type="ECO:0000256" key="2">
    <source>
        <dbReference type="ARBA" id="ARBA00023125"/>
    </source>
</evidence>
<evidence type="ECO:0000313" key="6">
    <source>
        <dbReference type="EMBL" id="GAC82532.1"/>
    </source>
</evidence>
<feature type="DNA-binding region" description="H-T-H motif" evidence="4">
    <location>
        <begin position="33"/>
        <end position="52"/>
    </location>
</feature>
<evidence type="ECO:0000256" key="3">
    <source>
        <dbReference type="ARBA" id="ARBA00023163"/>
    </source>
</evidence>
<dbReference type="PANTHER" id="PTHR30055">
    <property type="entry name" value="HTH-TYPE TRANSCRIPTIONAL REGULATOR RUTR"/>
    <property type="match status" value="1"/>
</dbReference>
<dbReference type="RefSeq" id="WP_006898765.1">
    <property type="nucleotide sequence ID" value="NZ_BAOQ01000003.1"/>
</dbReference>
<evidence type="ECO:0000256" key="1">
    <source>
        <dbReference type="ARBA" id="ARBA00023015"/>
    </source>
</evidence>
<protein>
    <submittedName>
        <fullName evidence="6">TetR family transcriptional regulator</fullName>
    </submittedName>
</protein>
<dbReference type="SUPFAM" id="SSF46689">
    <property type="entry name" value="Homeodomain-like"/>
    <property type="match status" value="1"/>
</dbReference>
<evidence type="ECO:0000256" key="4">
    <source>
        <dbReference type="PROSITE-ProRule" id="PRU00335"/>
    </source>
</evidence>
<dbReference type="PANTHER" id="PTHR30055:SF234">
    <property type="entry name" value="HTH-TYPE TRANSCRIPTIONAL REGULATOR BETI"/>
    <property type="match status" value="1"/>
</dbReference>
<dbReference type="Gene3D" id="1.10.357.10">
    <property type="entry name" value="Tetracycline Repressor, domain 2"/>
    <property type="match status" value="1"/>
</dbReference>
<keyword evidence="1" id="KW-0805">Transcription regulation</keyword>
<reference evidence="6 7" key="1">
    <citation type="submission" date="2013-02" db="EMBL/GenBank/DDBJ databases">
        <title>Whole genome shotgun sequence of Gordonia paraffinivorans NBRC 108238.</title>
        <authorList>
            <person name="Isaki-Nakamura S."/>
            <person name="Hosoyama A."/>
            <person name="Tsuchikane K."/>
            <person name="Ando Y."/>
            <person name="Baba S."/>
            <person name="Ohji S."/>
            <person name="Hamada M."/>
            <person name="Tamura T."/>
            <person name="Yamazoe A."/>
            <person name="Yamazaki S."/>
            <person name="Fujita N."/>
        </authorList>
    </citation>
    <scope>NUCLEOTIDE SEQUENCE [LARGE SCALE GENOMIC DNA]</scope>
    <source>
        <strain evidence="6 7">NBRC 108238</strain>
    </source>
</reference>
<feature type="domain" description="HTH tetR-type" evidence="5">
    <location>
        <begin position="10"/>
        <end position="70"/>
    </location>
</feature>
<keyword evidence="7" id="KW-1185">Reference proteome</keyword>